<comment type="caution">
    <text evidence="2">The sequence shown here is derived from an EMBL/GenBank/DDBJ whole genome shotgun (WGS) entry which is preliminary data.</text>
</comment>
<organism evidence="2 3">
    <name type="scientific">Evansella tamaricis</name>
    <dbReference type="NCBI Taxonomy" id="2069301"/>
    <lineage>
        <taxon>Bacteria</taxon>
        <taxon>Bacillati</taxon>
        <taxon>Bacillota</taxon>
        <taxon>Bacilli</taxon>
        <taxon>Bacillales</taxon>
        <taxon>Bacillaceae</taxon>
        <taxon>Evansella</taxon>
    </lineage>
</organism>
<dbReference type="RefSeq" id="WP_217065470.1">
    <property type="nucleotide sequence ID" value="NZ_JAHQCS010000076.1"/>
</dbReference>
<keyword evidence="1" id="KW-0472">Membrane</keyword>
<feature type="transmembrane region" description="Helical" evidence="1">
    <location>
        <begin position="66"/>
        <end position="86"/>
    </location>
</feature>
<evidence type="ECO:0000313" key="2">
    <source>
        <dbReference type="EMBL" id="MBU9711538.1"/>
    </source>
</evidence>
<feature type="transmembrane region" description="Helical" evidence="1">
    <location>
        <begin position="28"/>
        <end position="45"/>
    </location>
</feature>
<evidence type="ECO:0000256" key="1">
    <source>
        <dbReference type="SAM" id="Phobius"/>
    </source>
</evidence>
<protein>
    <submittedName>
        <fullName evidence="2">Uncharacterized protein</fullName>
    </submittedName>
</protein>
<keyword evidence="3" id="KW-1185">Reference proteome</keyword>
<dbReference type="Proteomes" id="UP000784880">
    <property type="component" value="Unassembled WGS sequence"/>
</dbReference>
<keyword evidence="1" id="KW-0812">Transmembrane</keyword>
<feature type="transmembrane region" description="Helical" evidence="1">
    <location>
        <begin position="5"/>
        <end position="22"/>
    </location>
</feature>
<gene>
    <name evidence="2" type="ORF">KS419_07305</name>
</gene>
<reference evidence="2 3" key="1">
    <citation type="submission" date="2021-06" db="EMBL/GenBank/DDBJ databases">
        <title>Bacillus sp. RD4P76, an endophyte from a halophyte.</title>
        <authorList>
            <person name="Sun J.-Q."/>
        </authorList>
    </citation>
    <scope>NUCLEOTIDE SEQUENCE [LARGE SCALE GENOMIC DNA]</scope>
    <source>
        <strain evidence="2 3">CGMCC 1.15917</strain>
    </source>
</reference>
<proteinExistence type="predicted"/>
<evidence type="ECO:0000313" key="3">
    <source>
        <dbReference type="Proteomes" id="UP000784880"/>
    </source>
</evidence>
<keyword evidence="1" id="KW-1133">Transmembrane helix</keyword>
<name>A0ABS6JCZ3_9BACI</name>
<sequence>MRQFLFLITPTVLIYIGLHVFSNVPLTFLLFYSWLLIIPLLNGGVPSFSRITLEKLGWKFSNKSMTYGIISGVFFFVVIFGGLSLLHDFFFNMEHLRSLLDVW</sequence>
<accession>A0ABS6JCZ3</accession>
<dbReference type="EMBL" id="JAHQCS010000076">
    <property type="protein sequence ID" value="MBU9711538.1"/>
    <property type="molecule type" value="Genomic_DNA"/>
</dbReference>